<sequence length="345" mass="37276">MEMRSFIEKVEMNEHLLYEEMIEVSRLMFNETTDLQHISDFLLALSKKGETASEIAALASVMKSFSLKIDSPKGDYMDNCGTGGDNLNSFNISTTAAFVLAGEGASIAKHGNRKITSAAGSTDVLEALGIPSDINTEASMDLLVREGLTFLYAPTIHPKLKRIGFVRRQIGKATIFNLIGPLTNPVSLKSQYTGISRPGYTMEYASVLQMLGRERAIVVCGARGMDEASLAGQNEFALVDKGDLIPFTLTPEDVGLTSAPISAIRGGNAQENATIMKTVLQGERSPYFDTVIFNAGIGFFTNGMVSNIPEGIKLATDSILSGKALEKLEAVIAFTRSARKREVVQ</sequence>
<keyword evidence="4 9" id="KW-0808">Transferase</keyword>
<evidence type="ECO:0000313" key="12">
    <source>
        <dbReference type="EMBL" id="QFF99039.1"/>
    </source>
</evidence>
<feature type="binding site" evidence="9">
    <location>
        <begin position="91"/>
        <end position="94"/>
    </location>
    <ligand>
        <name>5-phospho-alpha-D-ribose 1-diphosphate</name>
        <dbReference type="ChEBI" id="CHEBI:58017"/>
    </ligand>
</feature>
<evidence type="ECO:0000256" key="7">
    <source>
        <dbReference type="ARBA" id="ARBA00052328"/>
    </source>
</evidence>
<keyword evidence="9" id="KW-0460">Magnesium</keyword>
<dbReference type="PANTHER" id="PTHR43285:SF2">
    <property type="entry name" value="ANTHRANILATE PHOSPHORIBOSYLTRANSFERASE"/>
    <property type="match status" value="1"/>
</dbReference>
<comment type="caution">
    <text evidence="9">Lacks conserved residue(s) required for the propagation of feature annotation.</text>
</comment>
<evidence type="ECO:0000256" key="3">
    <source>
        <dbReference type="ARBA" id="ARBA00022676"/>
    </source>
</evidence>
<keyword evidence="5 9" id="KW-0822">Tryptophan biosynthesis</keyword>
<dbReference type="GO" id="GO:0005829">
    <property type="term" value="C:cytosol"/>
    <property type="evidence" value="ECO:0007669"/>
    <property type="project" value="TreeGrafter"/>
</dbReference>
<dbReference type="GO" id="GO:0000287">
    <property type="term" value="F:magnesium ion binding"/>
    <property type="evidence" value="ECO:0007669"/>
    <property type="project" value="UniProtKB-UniRule"/>
</dbReference>
<dbReference type="InterPro" id="IPR005940">
    <property type="entry name" value="Anthranilate_Pribosyl_Tfrase"/>
</dbReference>
<keyword evidence="13" id="KW-1185">Reference proteome</keyword>
<dbReference type="HAMAP" id="MF_00211">
    <property type="entry name" value="TrpD"/>
    <property type="match status" value="1"/>
</dbReference>
<dbReference type="Proteomes" id="UP000325517">
    <property type="component" value="Chromosome"/>
</dbReference>
<dbReference type="Gene3D" id="3.40.1030.10">
    <property type="entry name" value="Nucleoside phosphorylase/phosphoribosyltransferase catalytic domain"/>
    <property type="match status" value="1"/>
</dbReference>
<evidence type="ECO:0000313" key="13">
    <source>
        <dbReference type="Proteomes" id="UP000325517"/>
    </source>
</evidence>
<reference evidence="12 13" key="1">
    <citation type="submission" date="2018-07" db="EMBL/GenBank/DDBJ databases">
        <title>Complete genome sequence of Psychrobacillus sp. PB01, isolated from iceberg, and comparative genome analysis of Psychrobacillus strains.</title>
        <authorList>
            <person name="Lee P.C."/>
        </authorList>
    </citation>
    <scope>NUCLEOTIDE SEQUENCE [LARGE SCALE GENOMIC DNA]</scope>
    <source>
        <strain evidence="12 13">PB01</strain>
    </source>
</reference>
<dbReference type="InterPro" id="IPR036320">
    <property type="entry name" value="Glycosyl_Trfase_fam3_N_dom_sf"/>
</dbReference>
<dbReference type="GO" id="GO:0000162">
    <property type="term" value="P:L-tryptophan biosynthetic process"/>
    <property type="evidence" value="ECO:0007669"/>
    <property type="project" value="UniProtKB-UniRule"/>
</dbReference>
<dbReference type="UniPathway" id="UPA00035">
    <property type="reaction ID" value="UER00041"/>
</dbReference>
<dbReference type="SUPFAM" id="SSF47648">
    <property type="entry name" value="Nucleoside phosphorylase/phosphoribosyltransferase N-terminal domain"/>
    <property type="match status" value="1"/>
</dbReference>
<feature type="binding site" evidence="9">
    <location>
        <position position="167"/>
    </location>
    <ligand>
        <name>anthranilate</name>
        <dbReference type="ChEBI" id="CHEBI:16567"/>
        <label>2</label>
    </ligand>
</feature>
<feature type="binding site" evidence="9">
    <location>
        <position position="121"/>
    </location>
    <ligand>
        <name>5-phospho-alpha-D-ribose 1-diphosphate</name>
        <dbReference type="ChEBI" id="CHEBI:58017"/>
    </ligand>
</feature>
<evidence type="ECO:0000256" key="9">
    <source>
        <dbReference type="HAMAP-Rule" id="MF_00211"/>
    </source>
</evidence>
<dbReference type="GO" id="GO:0004048">
    <property type="term" value="F:anthranilate phosphoribosyltransferase activity"/>
    <property type="evidence" value="ECO:0007669"/>
    <property type="project" value="UniProtKB-UniRule"/>
</dbReference>
<feature type="binding site" evidence="9">
    <location>
        <position position="227"/>
    </location>
    <ligand>
        <name>Mg(2+)</name>
        <dbReference type="ChEBI" id="CHEBI:18420"/>
        <label>1</label>
    </ligand>
</feature>
<dbReference type="OrthoDB" id="9806430at2"/>
<comment type="catalytic activity">
    <reaction evidence="7 9">
        <text>N-(5-phospho-beta-D-ribosyl)anthranilate + diphosphate = 5-phospho-alpha-D-ribose 1-diphosphate + anthranilate</text>
        <dbReference type="Rhea" id="RHEA:11768"/>
        <dbReference type="ChEBI" id="CHEBI:16567"/>
        <dbReference type="ChEBI" id="CHEBI:18277"/>
        <dbReference type="ChEBI" id="CHEBI:33019"/>
        <dbReference type="ChEBI" id="CHEBI:58017"/>
        <dbReference type="EC" id="2.4.2.18"/>
    </reaction>
</comment>
<evidence type="ECO:0000256" key="8">
    <source>
        <dbReference type="ARBA" id="ARBA00061188"/>
    </source>
</evidence>
<dbReference type="NCBIfam" id="TIGR01245">
    <property type="entry name" value="trpD"/>
    <property type="match status" value="1"/>
</dbReference>
<dbReference type="AlphaFoldDB" id="A0A5J6SMM2"/>
<comment type="cofactor">
    <cofactor evidence="9">
        <name>Mg(2+)</name>
        <dbReference type="ChEBI" id="CHEBI:18420"/>
    </cofactor>
    <text evidence="9">Binds 2 magnesium ions per monomer.</text>
</comment>
<evidence type="ECO:0000256" key="4">
    <source>
        <dbReference type="ARBA" id="ARBA00022679"/>
    </source>
</evidence>
<feature type="binding site" evidence="9">
    <location>
        <position position="112"/>
    </location>
    <ligand>
        <name>anthranilate</name>
        <dbReference type="ChEBI" id="CHEBI:16567"/>
        <label>1</label>
    </ligand>
</feature>
<feature type="domain" description="Glycosyl transferase family 3 N-terminal" evidence="11">
    <location>
        <begin position="5"/>
        <end position="65"/>
    </location>
</feature>
<feature type="binding site" evidence="9">
    <location>
        <position position="227"/>
    </location>
    <ligand>
        <name>Mg(2+)</name>
        <dbReference type="ChEBI" id="CHEBI:18420"/>
        <label>2</label>
    </ligand>
</feature>
<dbReference type="EC" id="2.4.2.18" evidence="9"/>
<keyword evidence="3 9" id="KW-0328">Glycosyltransferase</keyword>
<dbReference type="Pfam" id="PF02885">
    <property type="entry name" value="Glycos_trans_3N"/>
    <property type="match status" value="1"/>
</dbReference>
<organism evidence="12 13">
    <name type="scientific">Psychrobacillus glaciei</name>
    <dbReference type="NCBI Taxonomy" id="2283160"/>
    <lineage>
        <taxon>Bacteria</taxon>
        <taxon>Bacillati</taxon>
        <taxon>Bacillota</taxon>
        <taxon>Bacilli</taxon>
        <taxon>Bacillales</taxon>
        <taxon>Bacillaceae</taxon>
        <taxon>Psychrobacillus</taxon>
    </lineage>
</organism>
<feature type="binding site" evidence="9">
    <location>
        <begin position="109"/>
        <end position="117"/>
    </location>
    <ligand>
        <name>5-phospho-alpha-D-ribose 1-diphosphate</name>
        <dbReference type="ChEBI" id="CHEBI:58017"/>
    </ligand>
</feature>
<dbReference type="PANTHER" id="PTHR43285">
    <property type="entry name" value="ANTHRANILATE PHOSPHORIBOSYLTRANSFERASE"/>
    <property type="match status" value="1"/>
</dbReference>
<keyword evidence="6 9" id="KW-0057">Aromatic amino acid biosynthesis</keyword>
<dbReference type="FunFam" id="3.40.1030.10:FF:000002">
    <property type="entry name" value="Anthranilate phosphoribosyltransferase"/>
    <property type="match status" value="1"/>
</dbReference>
<evidence type="ECO:0000256" key="1">
    <source>
        <dbReference type="ARBA" id="ARBA00004907"/>
    </source>
</evidence>
<gene>
    <name evidence="9 12" type="primary">trpD</name>
    <name evidence="12" type="ORF">PB01_09490</name>
</gene>
<keyword evidence="2 9" id="KW-0028">Amino-acid biosynthesis</keyword>
<comment type="similarity">
    <text evidence="9">Belongs to the anthranilate phosphoribosyltransferase family.</text>
</comment>
<comment type="pathway">
    <text evidence="1 9">Amino-acid biosynthesis; L-tryptophan biosynthesis; L-tryptophan from chorismate: step 2/5.</text>
</comment>
<comment type="function">
    <text evidence="9">Catalyzes the transfer of the phosphoribosyl group of 5-phosphorylribose-1-pyrophosphate (PRPP) to anthranilate to yield N-(5'-phosphoribosyl)-anthranilate (PRA).</text>
</comment>
<dbReference type="KEGG" id="psyo:PB01_09490"/>
<evidence type="ECO:0000259" key="11">
    <source>
        <dbReference type="Pfam" id="PF02885"/>
    </source>
</evidence>
<evidence type="ECO:0000256" key="6">
    <source>
        <dbReference type="ARBA" id="ARBA00023141"/>
    </source>
</evidence>
<feature type="binding site" evidence="9">
    <location>
        <position position="226"/>
    </location>
    <ligand>
        <name>Mg(2+)</name>
        <dbReference type="ChEBI" id="CHEBI:18420"/>
        <label>2</label>
    </ligand>
</feature>
<name>A0A5J6SMM2_9BACI</name>
<dbReference type="InterPro" id="IPR000312">
    <property type="entry name" value="Glycosyl_Trfase_fam3"/>
</dbReference>
<dbReference type="SUPFAM" id="SSF52418">
    <property type="entry name" value="Nucleoside phosphorylase/phosphoribosyltransferase catalytic domain"/>
    <property type="match status" value="1"/>
</dbReference>
<feature type="binding site" evidence="9">
    <location>
        <position position="93"/>
    </location>
    <ligand>
        <name>Mg(2+)</name>
        <dbReference type="ChEBI" id="CHEBI:18420"/>
        <label>1</label>
    </ligand>
</feature>
<feature type="binding site" evidence="9">
    <location>
        <position position="89"/>
    </location>
    <ligand>
        <name>5-phospho-alpha-D-ribose 1-diphosphate</name>
        <dbReference type="ChEBI" id="CHEBI:58017"/>
    </ligand>
</feature>
<feature type="binding site" evidence="9">
    <location>
        <position position="81"/>
    </location>
    <ligand>
        <name>5-phospho-alpha-D-ribose 1-diphosphate</name>
        <dbReference type="ChEBI" id="CHEBI:58017"/>
    </ligand>
</feature>
<accession>A0A5J6SMM2</accession>
<comment type="subunit">
    <text evidence="9">Homodimer.</text>
</comment>
<dbReference type="Pfam" id="PF00591">
    <property type="entry name" value="Glycos_transf_3"/>
    <property type="match status" value="1"/>
</dbReference>
<dbReference type="EMBL" id="CP031223">
    <property type="protein sequence ID" value="QFF99039.1"/>
    <property type="molecule type" value="Genomic_DNA"/>
</dbReference>
<dbReference type="Gene3D" id="1.20.970.10">
    <property type="entry name" value="Transferase, Pyrimidine Nucleoside Phosphorylase, Chain C"/>
    <property type="match status" value="1"/>
</dbReference>
<proteinExistence type="inferred from homology"/>
<dbReference type="InterPro" id="IPR035902">
    <property type="entry name" value="Nuc_phospho_transferase"/>
</dbReference>
<feature type="domain" description="Glycosyl transferase family 3" evidence="10">
    <location>
        <begin position="74"/>
        <end position="325"/>
    </location>
</feature>
<feature type="binding site" evidence="9">
    <location>
        <position position="81"/>
    </location>
    <ligand>
        <name>anthranilate</name>
        <dbReference type="ChEBI" id="CHEBI:16567"/>
        <label>1</label>
    </ligand>
</feature>
<evidence type="ECO:0000256" key="5">
    <source>
        <dbReference type="ARBA" id="ARBA00022822"/>
    </source>
</evidence>
<dbReference type="InterPro" id="IPR017459">
    <property type="entry name" value="Glycosyl_Trfase_fam3_N_dom"/>
</dbReference>
<evidence type="ECO:0000256" key="2">
    <source>
        <dbReference type="ARBA" id="ARBA00022605"/>
    </source>
</evidence>
<protein>
    <recommendedName>
        <fullName evidence="9">Anthranilate phosphoribosyltransferase</fullName>
        <ecNumber evidence="9">2.4.2.18</ecNumber>
    </recommendedName>
</protein>
<keyword evidence="9" id="KW-0479">Metal-binding</keyword>
<feature type="binding site" evidence="9">
    <location>
        <begin position="84"/>
        <end position="85"/>
    </location>
    <ligand>
        <name>5-phospho-alpha-D-ribose 1-diphosphate</name>
        <dbReference type="ChEBI" id="CHEBI:58017"/>
    </ligand>
</feature>
<comment type="similarity">
    <text evidence="8">In the C-terminal section; belongs to the anthranilate phosphoribosyltransferase family.</text>
</comment>
<evidence type="ECO:0000259" key="10">
    <source>
        <dbReference type="Pfam" id="PF00591"/>
    </source>
</evidence>